<feature type="region of interest" description="Disordered" evidence="5">
    <location>
        <begin position="115"/>
        <end position="144"/>
    </location>
</feature>
<keyword evidence="2" id="KW-0238">DNA-binding</keyword>
<sequence length="455" mass="49807">MDEETIRELLRSQQERQNEALNAQFLQQQQQQQQNQQRQPHHQHHQQQQQQQQQNQQRRDSMLHQLTQGLGTSAGVSAASLLSRARSPVEAPSPGATGIDLLSSPRASGLFSSFTQSSFTQSGPFSSAMRGTGNNRPTKTDSELSSFAISQEIKRLQQLQQQLTGATAPASTARTNPLLYSNLSAAPAPAASSLDPNSALLQQYLLQRPQLPQLGQGSSSAAFGALLNTNSSNLPPRAGLSNIPNQSILESQLLEEARMIMRRQSMPPSTFAAAASAKAPAPFPFMPPNASNQAEGSRKMRGGVIEPFPEKLHRLLLEVELSGRTDVISFVSEGRAFAIHKSEVFFREIVPLYFRQSRLSSFKRQLNLYGFELINTGPSRGAYYHELFQRDQPDLCRRMRRVAVKVSAAAASKAKDTKSSTSDEEDCSSSVESDGKLAAVAGNKTEGQDNTEKSS</sequence>
<dbReference type="InterPro" id="IPR036390">
    <property type="entry name" value="WH_DNA-bd_sf"/>
</dbReference>
<evidence type="ECO:0000256" key="4">
    <source>
        <dbReference type="RuleBase" id="RU004020"/>
    </source>
</evidence>
<dbReference type="InterPro" id="IPR000232">
    <property type="entry name" value="HSF_DNA-bd"/>
</dbReference>
<dbReference type="OrthoDB" id="60033at2759"/>
<evidence type="ECO:0000256" key="3">
    <source>
        <dbReference type="ARBA" id="ARBA00023242"/>
    </source>
</evidence>
<dbReference type="SUPFAM" id="SSF46785">
    <property type="entry name" value="Winged helix' DNA-binding domain"/>
    <property type="match status" value="1"/>
</dbReference>
<accession>A0A9N8H6R5</accession>
<evidence type="ECO:0000256" key="2">
    <source>
        <dbReference type="ARBA" id="ARBA00023125"/>
    </source>
</evidence>
<dbReference type="SMART" id="SM00415">
    <property type="entry name" value="HSF"/>
    <property type="match status" value="1"/>
</dbReference>
<comment type="similarity">
    <text evidence="4">Belongs to the HSF family.</text>
</comment>
<feature type="domain" description="HSF-type DNA-binding" evidence="6">
    <location>
        <begin position="304"/>
        <end position="402"/>
    </location>
</feature>
<feature type="region of interest" description="Disordered" evidence="5">
    <location>
        <begin position="1"/>
        <end position="61"/>
    </location>
</feature>
<feature type="region of interest" description="Disordered" evidence="5">
    <location>
        <begin position="410"/>
        <end position="455"/>
    </location>
</feature>
<feature type="compositionally biased region" description="Low complexity" evidence="5">
    <location>
        <begin position="27"/>
        <end position="38"/>
    </location>
</feature>
<keyword evidence="8" id="KW-1185">Reference proteome</keyword>
<evidence type="ECO:0000256" key="1">
    <source>
        <dbReference type="ARBA" id="ARBA00004123"/>
    </source>
</evidence>
<name>A0A9N8H6R5_9STRA</name>
<feature type="compositionally biased region" description="Low complexity" evidence="5">
    <location>
        <begin position="115"/>
        <end position="127"/>
    </location>
</feature>
<gene>
    <name evidence="7" type="ORF">SEMRO_50_G029060.1</name>
</gene>
<organism evidence="7 8">
    <name type="scientific">Seminavis robusta</name>
    <dbReference type="NCBI Taxonomy" id="568900"/>
    <lineage>
        <taxon>Eukaryota</taxon>
        <taxon>Sar</taxon>
        <taxon>Stramenopiles</taxon>
        <taxon>Ochrophyta</taxon>
        <taxon>Bacillariophyta</taxon>
        <taxon>Bacillariophyceae</taxon>
        <taxon>Bacillariophycidae</taxon>
        <taxon>Naviculales</taxon>
        <taxon>Naviculaceae</taxon>
        <taxon>Seminavis</taxon>
    </lineage>
</organism>
<dbReference type="GO" id="GO:0005634">
    <property type="term" value="C:nucleus"/>
    <property type="evidence" value="ECO:0007669"/>
    <property type="project" value="UniProtKB-SubCell"/>
</dbReference>
<dbReference type="PANTHER" id="PTHR10015">
    <property type="entry name" value="HEAT SHOCK TRANSCRIPTION FACTOR"/>
    <property type="match status" value="1"/>
</dbReference>
<dbReference type="PANTHER" id="PTHR10015:SF206">
    <property type="entry name" value="HSF-TYPE DNA-BINDING DOMAIN-CONTAINING PROTEIN"/>
    <property type="match status" value="1"/>
</dbReference>
<dbReference type="GO" id="GO:0043565">
    <property type="term" value="F:sequence-specific DNA binding"/>
    <property type="evidence" value="ECO:0007669"/>
    <property type="project" value="InterPro"/>
</dbReference>
<keyword evidence="3" id="KW-0539">Nucleus</keyword>
<dbReference type="Pfam" id="PF00447">
    <property type="entry name" value="HSF_DNA-bind"/>
    <property type="match status" value="1"/>
</dbReference>
<dbReference type="GO" id="GO:0003700">
    <property type="term" value="F:DNA-binding transcription factor activity"/>
    <property type="evidence" value="ECO:0007669"/>
    <property type="project" value="InterPro"/>
</dbReference>
<feature type="compositionally biased region" description="Basic and acidic residues" evidence="5">
    <location>
        <begin position="446"/>
        <end position="455"/>
    </location>
</feature>
<evidence type="ECO:0000313" key="8">
    <source>
        <dbReference type="Proteomes" id="UP001153069"/>
    </source>
</evidence>
<dbReference type="Gene3D" id="1.10.10.10">
    <property type="entry name" value="Winged helix-like DNA-binding domain superfamily/Winged helix DNA-binding domain"/>
    <property type="match status" value="1"/>
</dbReference>
<dbReference type="EMBL" id="CAICTM010000050">
    <property type="protein sequence ID" value="CAB9498988.1"/>
    <property type="molecule type" value="Genomic_DNA"/>
</dbReference>
<evidence type="ECO:0000256" key="5">
    <source>
        <dbReference type="SAM" id="MobiDB-lite"/>
    </source>
</evidence>
<evidence type="ECO:0000259" key="6">
    <source>
        <dbReference type="SMART" id="SM00415"/>
    </source>
</evidence>
<dbReference type="InterPro" id="IPR036388">
    <property type="entry name" value="WH-like_DNA-bd_sf"/>
</dbReference>
<reference evidence="7" key="1">
    <citation type="submission" date="2020-06" db="EMBL/GenBank/DDBJ databases">
        <authorList>
            <consortium name="Plant Systems Biology data submission"/>
        </authorList>
    </citation>
    <scope>NUCLEOTIDE SEQUENCE</scope>
    <source>
        <strain evidence="7">D6</strain>
    </source>
</reference>
<feature type="compositionally biased region" description="Low complexity" evidence="5">
    <location>
        <begin position="46"/>
        <end position="56"/>
    </location>
</feature>
<dbReference type="FunFam" id="1.10.10.10:FF:000479">
    <property type="entry name" value="Predicted protein"/>
    <property type="match status" value="1"/>
</dbReference>
<dbReference type="Proteomes" id="UP001153069">
    <property type="component" value="Unassembled WGS sequence"/>
</dbReference>
<dbReference type="AlphaFoldDB" id="A0A9N8H6R5"/>
<proteinExistence type="inferred from homology"/>
<feature type="compositionally biased region" description="Polar residues" evidence="5">
    <location>
        <begin position="132"/>
        <end position="144"/>
    </location>
</feature>
<feature type="compositionally biased region" description="Basic and acidic residues" evidence="5">
    <location>
        <begin position="1"/>
        <end position="18"/>
    </location>
</feature>
<comment type="subcellular location">
    <subcellularLocation>
        <location evidence="1">Nucleus</location>
    </subcellularLocation>
</comment>
<comment type="caution">
    <text evidence="7">The sequence shown here is derived from an EMBL/GenBank/DDBJ whole genome shotgun (WGS) entry which is preliminary data.</text>
</comment>
<evidence type="ECO:0000313" key="7">
    <source>
        <dbReference type="EMBL" id="CAB9498988.1"/>
    </source>
</evidence>
<protein>
    <submittedName>
        <fullName evidence="7">Stress transcription factor B-1</fullName>
    </submittedName>
</protein>